<organism evidence="3 4">
    <name type="scientific">Pseudomicrostroma glucosiphilum</name>
    <dbReference type="NCBI Taxonomy" id="1684307"/>
    <lineage>
        <taxon>Eukaryota</taxon>
        <taxon>Fungi</taxon>
        <taxon>Dikarya</taxon>
        <taxon>Basidiomycota</taxon>
        <taxon>Ustilaginomycotina</taxon>
        <taxon>Exobasidiomycetes</taxon>
        <taxon>Microstromatales</taxon>
        <taxon>Microstromatales incertae sedis</taxon>
        <taxon>Pseudomicrostroma</taxon>
    </lineage>
</organism>
<dbReference type="Gene3D" id="1.10.1410.10">
    <property type="match status" value="2"/>
</dbReference>
<feature type="compositionally biased region" description="Low complexity" evidence="1">
    <location>
        <begin position="530"/>
        <end position="547"/>
    </location>
</feature>
<feature type="domain" description="Poly(A) RNA polymerase mitochondrial-like central palm" evidence="2">
    <location>
        <begin position="85"/>
        <end position="242"/>
    </location>
</feature>
<dbReference type="CDD" id="cd05402">
    <property type="entry name" value="NT_PAP_TUTase"/>
    <property type="match status" value="1"/>
</dbReference>
<dbReference type="Pfam" id="PF22600">
    <property type="entry name" value="MTPAP-like_central"/>
    <property type="match status" value="1"/>
</dbReference>
<reference evidence="3 4" key="1">
    <citation type="journal article" date="2018" name="Mol. Biol. Evol.">
        <title>Broad Genomic Sampling Reveals a Smut Pathogenic Ancestry of the Fungal Clade Ustilaginomycotina.</title>
        <authorList>
            <person name="Kijpornyongpan T."/>
            <person name="Mondo S.J."/>
            <person name="Barry K."/>
            <person name="Sandor L."/>
            <person name="Lee J."/>
            <person name="Lipzen A."/>
            <person name="Pangilinan J."/>
            <person name="LaButti K."/>
            <person name="Hainaut M."/>
            <person name="Henrissat B."/>
            <person name="Grigoriev I.V."/>
            <person name="Spatafora J.W."/>
            <person name="Aime M.C."/>
        </authorList>
    </citation>
    <scope>NUCLEOTIDE SEQUENCE [LARGE SCALE GENOMIC DNA]</scope>
    <source>
        <strain evidence="3 4">MCA 4718</strain>
    </source>
</reference>
<dbReference type="GO" id="GO:0016779">
    <property type="term" value="F:nucleotidyltransferase activity"/>
    <property type="evidence" value="ECO:0007669"/>
    <property type="project" value="UniProtKB-ARBA"/>
</dbReference>
<feature type="region of interest" description="Disordered" evidence="1">
    <location>
        <begin position="319"/>
        <end position="384"/>
    </location>
</feature>
<dbReference type="STRING" id="1684307.A0A316U3G7"/>
<dbReference type="PANTHER" id="PTHR12271">
    <property type="entry name" value="POLY A POLYMERASE CID PAP -RELATED"/>
    <property type="match status" value="1"/>
</dbReference>
<dbReference type="AlphaFoldDB" id="A0A316U3G7"/>
<keyword evidence="4" id="KW-1185">Reference proteome</keyword>
<dbReference type="Proteomes" id="UP000245942">
    <property type="component" value="Unassembled WGS sequence"/>
</dbReference>
<name>A0A316U3G7_9BASI</name>
<evidence type="ECO:0000313" key="4">
    <source>
        <dbReference type="Proteomes" id="UP000245942"/>
    </source>
</evidence>
<dbReference type="Gene3D" id="3.30.460.10">
    <property type="entry name" value="Beta Polymerase, domain 2"/>
    <property type="match status" value="1"/>
</dbReference>
<dbReference type="GeneID" id="37016784"/>
<dbReference type="RefSeq" id="XP_025346528.1">
    <property type="nucleotide sequence ID" value="XM_025495050.1"/>
</dbReference>
<feature type="region of interest" description="Disordered" evidence="1">
    <location>
        <begin position="500"/>
        <end position="547"/>
    </location>
</feature>
<dbReference type="OrthoDB" id="2274644at2759"/>
<gene>
    <name evidence="3" type="ORF">BCV69DRAFT_313635</name>
</gene>
<dbReference type="InterPro" id="IPR043519">
    <property type="entry name" value="NT_sf"/>
</dbReference>
<feature type="compositionally biased region" description="Low complexity" evidence="1">
    <location>
        <begin position="7"/>
        <end position="18"/>
    </location>
</feature>
<proteinExistence type="predicted"/>
<feature type="region of interest" description="Disordered" evidence="1">
    <location>
        <begin position="1"/>
        <end position="20"/>
    </location>
</feature>
<dbReference type="PANTHER" id="PTHR12271:SF40">
    <property type="entry name" value="POLY(A) RNA POLYMERASE GLD2"/>
    <property type="match status" value="1"/>
</dbReference>
<accession>A0A316U3G7</accession>
<protein>
    <recommendedName>
        <fullName evidence="2">Poly(A) RNA polymerase mitochondrial-like central palm domain-containing protein</fullName>
    </recommendedName>
</protein>
<feature type="compositionally biased region" description="Polar residues" evidence="1">
    <location>
        <begin position="328"/>
        <end position="340"/>
    </location>
</feature>
<dbReference type="InterPro" id="IPR054708">
    <property type="entry name" value="MTPAP-like_central"/>
</dbReference>
<evidence type="ECO:0000259" key="2">
    <source>
        <dbReference type="Pfam" id="PF22600"/>
    </source>
</evidence>
<feature type="compositionally biased region" description="Polar residues" evidence="1">
    <location>
        <begin position="504"/>
        <end position="521"/>
    </location>
</feature>
<dbReference type="SUPFAM" id="SSF81301">
    <property type="entry name" value="Nucleotidyltransferase"/>
    <property type="match status" value="1"/>
</dbReference>
<evidence type="ECO:0000313" key="3">
    <source>
        <dbReference type="EMBL" id="PWN19368.1"/>
    </source>
</evidence>
<feature type="region of interest" description="Disordered" evidence="1">
    <location>
        <begin position="640"/>
        <end position="691"/>
    </location>
</feature>
<dbReference type="GO" id="GO:0010605">
    <property type="term" value="P:negative regulation of macromolecule metabolic process"/>
    <property type="evidence" value="ECO:0007669"/>
    <property type="project" value="UniProtKB-ARBA"/>
</dbReference>
<dbReference type="EMBL" id="KZ819331">
    <property type="protein sequence ID" value="PWN19368.1"/>
    <property type="molecule type" value="Genomic_DNA"/>
</dbReference>
<feature type="compositionally biased region" description="Basic residues" evidence="1">
    <location>
        <begin position="653"/>
        <end position="670"/>
    </location>
</feature>
<evidence type="ECO:0000256" key="1">
    <source>
        <dbReference type="SAM" id="MobiDB-lite"/>
    </source>
</evidence>
<sequence length="691" mass="76090">MDIQFEAPPQLLQTPAAPKADREAELLRRQILREERRQSRLATIEKWQPTVDRERRECSRWLDQGTSNGVKQMEDTRSSQQELLGRQIRMTWEASRPTEEQRRSRNRVIRDLQTFFDEHWPGRGLQVASFGSSVTGMYNALSDIDVVILDPSRPLGVGQPPDALDGESDAEVDVTGELPEWYDVRTIAKLMRKWAGRRWHQIVAIHGANVPIVKFNAGPLSVDVNINNRFGLINSHLIRAYADLRPLLFRPLCYAVKHWLKRRGLNDPSGQGGLASLSSYSIVLLVIQSLQASGDLPNLQSSSLLRHFEAQTEYQWQAPKRVKRKVGQQPQRSGVNQTTHPDPAGEMTAINGTLPTDGPLPNGNSLPNGSTLPNASIERQLPPRDYVPSKYDVTFFDPAKRPPHVRPVEGIGTRSWVNTKVYPHVASAAKGPTAKADQNVDWPAPEESGLHLIDAGRKEVSKNDAAMGARFLDFVKFFASLPKRRCYVSVAQGAPCIIHGPSSDADTQGGQEVTLPSNGTVHPSPAPTKSTLAPPSRPSSSSTEASVRTAFSQLKVSTDGPSHPVEWSSCRLVIQDPFITDRNTAKNVGKIVADRLEVEFGRVAALYRLRPGQQGEEPSEPVLFADIALPLEYDEAVRIEAGEESGEGEDAGRKRRRGPKGGKKRYRGKNGKSGGGGDAVKSGQAPRPLTA</sequence>
<dbReference type="GO" id="GO:0031123">
    <property type="term" value="P:RNA 3'-end processing"/>
    <property type="evidence" value="ECO:0007669"/>
    <property type="project" value="TreeGrafter"/>
</dbReference>
<dbReference type="SUPFAM" id="SSF81631">
    <property type="entry name" value="PAP/OAS1 substrate-binding domain"/>
    <property type="match status" value="1"/>
</dbReference>
<feature type="compositionally biased region" description="Polar residues" evidence="1">
    <location>
        <begin position="362"/>
        <end position="374"/>
    </location>
</feature>